<keyword evidence="1" id="KW-0732">Signal</keyword>
<proteinExistence type="predicted"/>
<dbReference type="EMBL" id="SWLB01000015">
    <property type="protein sequence ID" value="KAF3328915.1"/>
    <property type="molecule type" value="Genomic_DNA"/>
</dbReference>
<protein>
    <recommendedName>
        <fullName evidence="4">F-box domain-containing protein</fullName>
    </recommendedName>
</protein>
<feature type="signal peptide" evidence="1">
    <location>
        <begin position="1"/>
        <end position="30"/>
    </location>
</feature>
<sequence>MMSTMAESLLSSNFNIIFLILSLLPTETLLRVQTVCCAWAHHLLPGICLGPLLSSFSDNRIVYTKETAYWQPICQSILQTLSRGSQISRLHLRHSVERL</sequence>
<evidence type="ECO:0000313" key="2">
    <source>
        <dbReference type="EMBL" id="KAF3328915.1"/>
    </source>
</evidence>
<feature type="chain" id="PRO_5032344163" description="F-box domain-containing protein" evidence="1">
    <location>
        <begin position="31"/>
        <end position="99"/>
    </location>
</feature>
<name>A0A833QLZ0_9POAL</name>
<comment type="caution">
    <text evidence="2">The sequence shown here is derived from an EMBL/GenBank/DDBJ whole genome shotgun (WGS) entry which is preliminary data.</text>
</comment>
<dbReference type="Proteomes" id="UP000623129">
    <property type="component" value="Unassembled WGS sequence"/>
</dbReference>
<gene>
    <name evidence="2" type="ORF">FCM35_KLT05993</name>
</gene>
<dbReference type="AlphaFoldDB" id="A0A833QLZ0"/>
<reference evidence="2" key="1">
    <citation type="submission" date="2020-01" db="EMBL/GenBank/DDBJ databases">
        <title>Genome sequence of Kobresia littledalei, the first chromosome-level genome in the family Cyperaceae.</title>
        <authorList>
            <person name="Qu G."/>
        </authorList>
    </citation>
    <scope>NUCLEOTIDE SEQUENCE</scope>
    <source>
        <strain evidence="2">C.B.Clarke</strain>
        <tissue evidence="2">Leaf</tissue>
    </source>
</reference>
<evidence type="ECO:0008006" key="4">
    <source>
        <dbReference type="Google" id="ProtNLM"/>
    </source>
</evidence>
<evidence type="ECO:0000256" key="1">
    <source>
        <dbReference type="SAM" id="SignalP"/>
    </source>
</evidence>
<accession>A0A833QLZ0</accession>
<evidence type="ECO:0000313" key="3">
    <source>
        <dbReference type="Proteomes" id="UP000623129"/>
    </source>
</evidence>
<organism evidence="2 3">
    <name type="scientific">Carex littledalei</name>
    <dbReference type="NCBI Taxonomy" id="544730"/>
    <lineage>
        <taxon>Eukaryota</taxon>
        <taxon>Viridiplantae</taxon>
        <taxon>Streptophyta</taxon>
        <taxon>Embryophyta</taxon>
        <taxon>Tracheophyta</taxon>
        <taxon>Spermatophyta</taxon>
        <taxon>Magnoliopsida</taxon>
        <taxon>Liliopsida</taxon>
        <taxon>Poales</taxon>
        <taxon>Cyperaceae</taxon>
        <taxon>Cyperoideae</taxon>
        <taxon>Cariceae</taxon>
        <taxon>Carex</taxon>
        <taxon>Carex subgen. Euthyceras</taxon>
    </lineage>
</organism>
<keyword evidence="3" id="KW-1185">Reference proteome</keyword>